<dbReference type="EMBL" id="CP001157">
    <property type="protein sequence ID" value="ACO77384.1"/>
    <property type="molecule type" value="Genomic_DNA"/>
</dbReference>
<dbReference type="PANTHER" id="PTHR32114">
    <property type="entry name" value="ABC TRANSPORTER ABCH.3"/>
    <property type="match status" value="1"/>
</dbReference>
<dbReference type="KEGG" id="avn:Avin_11550"/>
<dbReference type="GO" id="GO:0016887">
    <property type="term" value="F:ATP hydrolysis activity"/>
    <property type="evidence" value="ECO:0007669"/>
    <property type="project" value="InterPro"/>
</dbReference>
<dbReference type="Gene3D" id="3.40.50.300">
    <property type="entry name" value="P-loop containing nucleotide triphosphate hydrolases"/>
    <property type="match status" value="2"/>
</dbReference>
<evidence type="ECO:0000256" key="1">
    <source>
        <dbReference type="SAM" id="Coils"/>
    </source>
</evidence>
<dbReference type="AlphaFoldDB" id="C1DPF2"/>
<feature type="coiled-coil region" evidence="1">
    <location>
        <begin position="806"/>
        <end position="840"/>
    </location>
</feature>
<accession>C1DPF2</accession>
<evidence type="ECO:0000313" key="4">
    <source>
        <dbReference type="Proteomes" id="UP000002424"/>
    </source>
</evidence>
<feature type="coiled-coil region" evidence="1">
    <location>
        <begin position="305"/>
        <end position="361"/>
    </location>
</feature>
<dbReference type="HOGENOM" id="CLU_004785_1_0_6"/>
<dbReference type="Pfam" id="PF13558">
    <property type="entry name" value="SbcC_Walker_B"/>
    <property type="match status" value="1"/>
</dbReference>
<dbReference type="GeneID" id="88184486"/>
<keyword evidence="3" id="KW-0378">Hydrolase</keyword>
<feature type="coiled-coil region" evidence="1">
    <location>
        <begin position="567"/>
        <end position="601"/>
    </location>
</feature>
<sequence>MKILSLRLKNLNSLKGEWKIDFREAPFRDNGLFAITGPTGAGKTTLLDAICLALYHRTPRMDRLSKESNELMTRHTAECLAEVEFEVKGRGYRAFWSQRRARDRADGALQMPRVELAAADGSILADKVGDKLARIEALTGLDFARFTRSMLLAQGGFAAFLEADAKSRAELLEQLTGTDIYGRISQRVFEHAREAKVALERLQERAAGVELLDDGERRALEERAAVLAAEEAPLLARQGELQARRQWRAELEQAELRCREAGEASRRAGLALAEAAPQLARLAAGEPAAALLPAHRDWQQACQQLEQGERNLTQIRAERRQAGEAVGLHLWQAGQFARRIAVAAQEQARRLHSQHRQLAEQLAEQPRYAELGERLGAWRERFECHRQWQEEIAALQDRQRNEQAALAELGERQRQAQEHLRRRQAELDSACAAERQARESLDTLLQGEPESALREHWRQAQSRRNLLQQLEQNARQRGSGEARLAAIDAELADGRRRHGEQQARLELLRQRYRDSQALVAARKKLLEQERRILDLEAQRSQLQPGEPCPLCGSREHPAVDTYRALDLSAGERDLQAAEAELEALLREGEAARDALAVLDAELGALRRRREQDGDELRRQREQWRQLCAELGTEPIDLAAIRDALDERLAAFEGRLQQLELGRQAVAQSAEARQRMERACEQDGQQVRLLEERLLASRGRAQELDERLRQCRELLSRGEQALAEELAAFGHPLPDDGAAWLARRQGEWQDWQRRQNRLQQLERERLEQSALVEAAEKQAALWQGRWSELGEAGRTAPAECVDAQDALAGAEAGLDAARRRANELDGRLLSLEEQVRQQRRHLEACGAHWRAQLARSPFADEAAFRAALLDDAQRAALQDLKARLERARTEALALLAAAEGRLAGLLAEPRTTASGEELERQAQELAGRLRSLAEEQGAIRATLSADDERRQGRQALFAEIERCRAEYDLWQHLNGLIGSADGAKYRKFAQGLTLDHLVWLANRQLARLHGRYQLARRSDGELELEVVDTWQGDATRDTRTLSGGESFLVSLALALALSDLVSHKTSIDSLFLDEGFGTLDGETLEVALDALDSLNASGKTIGVISHVEALKERIPVQLRVSKGVGMGYSALERRFALS</sequence>
<protein>
    <submittedName>
        <fullName evidence="3">ATP-dependent dsDNA exonuclease SbcC</fullName>
    </submittedName>
</protein>
<keyword evidence="3" id="KW-0540">Nuclease</keyword>
<feature type="domain" description="Rad50/SbcC-type AAA" evidence="2">
    <location>
        <begin position="5"/>
        <end position="205"/>
    </location>
</feature>
<dbReference type="Pfam" id="PF13476">
    <property type="entry name" value="AAA_23"/>
    <property type="match status" value="1"/>
</dbReference>
<dbReference type="SUPFAM" id="SSF52540">
    <property type="entry name" value="P-loop containing nucleoside triphosphate hydrolases"/>
    <property type="match status" value="1"/>
</dbReference>
<dbReference type="GO" id="GO:0004527">
    <property type="term" value="F:exonuclease activity"/>
    <property type="evidence" value="ECO:0007669"/>
    <property type="project" value="UniProtKB-KW"/>
</dbReference>
<gene>
    <name evidence="3" type="ordered locus">Avin_11550</name>
</gene>
<feature type="coiled-coil region" evidence="1">
    <location>
        <begin position="641"/>
        <end position="720"/>
    </location>
</feature>
<evidence type="ECO:0000259" key="2">
    <source>
        <dbReference type="Pfam" id="PF13476"/>
    </source>
</evidence>
<dbReference type="STRING" id="322710.Avin_11550"/>
<organism evidence="3 4">
    <name type="scientific">Azotobacter vinelandii (strain DJ / ATCC BAA-1303)</name>
    <dbReference type="NCBI Taxonomy" id="322710"/>
    <lineage>
        <taxon>Bacteria</taxon>
        <taxon>Pseudomonadati</taxon>
        <taxon>Pseudomonadota</taxon>
        <taxon>Gammaproteobacteria</taxon>
        <taxon>Pseudomonadales</taxon>
        <taxon>Pseudomonadaceae</taxon>
        <taxon>Azotobacter</taxon>
    </lineage>
</organism>
<dbReference type="InterPro" id="IPR027417">
    <property type="entry name" value="P-loop_NTPase"/>
</dbReference>
<dbReference type="InterPro" id="IPR038729">
    <property type="entry name" value="Rad50/SbcC_AAA"/>
</dbReference>
<dbReference type="PANTHER" id="PTHR32114:SF2">
    <property type="entry name" value="ABC TRANSPORTER ABCH.3"/>
    <property type="match status" value="1"/>
</dbReference>
<name>C1DPF2_AZOVD</name>
<keyword evidence="3" id="KW-0269">Exonuclease</keyword>
<keyword evidence="1" id="KW-0175">Coiled coil</keyword>
<feature type="coiled-coil region" evidence="1">
    <location>
        <begin position="385"/>
        <end position="412"/>
    </location>
</feature>
<dbReference type="RefSeq" id="WP_012699805.1">
    <property type="nucleotide sequence ID" value="NC_012560.1"/>
</dbReference>
<dbReference type="eggNOG" id="COG0419">
    <property type="taxonomic scope" value="Bacteria"/>
</dbReference>
<dbReference type="EnsemblBacteria" id="ACO77384">
    <property type="protein sequence ID" value="ACO77384"/>
    <property type="gene ID" value="Avin_11550"/>
</dbReference>
<feature type="coiled-coil region" evidence="1">
    <location>
        <begin position="237"/>
        <end position="264"/>
    </location>
</feature>
<evidence type="ECO:0000313" key="3">
    <source>
        <dbReference type="EMBL" id="ACO77384.1"/>
    </source>
</evidence>
<feature type="coiled-coil region" evidence="1">
    <location>
        <begin position="869"/>
        <end position="934"/>
    </location>
</feature>
<dbReference type="OrthoDB" id="9795626at2"/>
<reference evidence="3 4" key="1">
    <citation type="journal article" date="2009" name="J. Bacteriol.">
        <title>Genome sequence of Azotobacter vinelandii, an obligate aerobe specialized to support diverse anaerobic metabolic processes.</title>
        <authorList>
            <person name="Setubal J.C."/>
            <person name="dos Santos P."/>
            <person name="Goldman B.S."/>
            <person name="Ertesvag H."/>
            <person name="Espin G."/>
            <person name="Rubio L.M."/>
            <person name="Valla S."/>
            <person name="Almeida N.F."/>
            <person name="Balasubramanian D."/>
            <person name="Cromes L."/>
            <person name="Curatti L."/>
            <person name="Du Z."/>
            <person name="Godsy E."/>
            <person name="Goodner B."/>
            <person name="Hellner-Burris K."/>
            <person name="Hernandez J.A."/>
            <person name="Houmiel K."/>
            <person name="Imperial J."/>
            <person name="Kennedy C."/>
            <person name="Larson T.J."/>
            <person name="Latreille P."/>
            <person name="Ligon L.S."/>
            <person name="Lu J."/>
            <person name="Maerk M."/>
            <person name="Miller N.M."/>
            <person name="Norton S."/>
            <person name="O'Carroll I.P."/>
            <person name="Paulsen I."/>
            <person name="Raulfs E.C."/>
            <person name="Roemer R."/>
            <person name="Rosser J."/>
            <person name="Segura D."/>
            <person name="Slater S."/>
            <person name="Stricklin S.L."/>
            <person name="Studholme D.J."/>
            <person name="Sun J."/>
            <person name="Viana C.J."/>
            <person name="Wallin E."/>
            <person name="Wang B."/>
            <person name="Wheeler C."/>
            <person name="Zhu H."/>
            <person name="Dean D.R."/>
            <person name="Dixon R."/>
            <person name="Wood D."/>
        </authorList>
    </citation>
    <scope>NUCLEOTIDE SEQUENCE [LARGE SCALE GENOMIC DNA]</scope>
    <source>
        <strain evidence="4">DJ / ATCC BAA-1303</strain>
    </source>
</reference>
<dbReference type="GO" id="GO:0006302">
    <property type="term" value="P:double-strand break repair"/>
    <property type="evidence" value="ECO:0007669"/>
    <property type="project" value="InterPro"/>
</dbReference>
<keyword evidence="4" id="KW-1185">Reference proteome</keyword>
<dbReference type="Proteomes" id="UP000002424">
    <property type="component" value="Chromosome"/>
</dbReference>
<proteinExistence type="predicted"/>